<feature type="transmembrane region" description="Helical" evidence="1">
    <location>
        <begin position="91"/>
        <end position="109"/>
    </location>
</feature>
<dbReference type="InterPro" id="IPR045713">
    <property type="entry name" value="DUF6069"/>
</dbReference>
<name>A0ABS4WA58_9MICC</name>
<accession>A0ABS4WA58</accession>
<organism evidence="2 3">
    <name type="scientific">Paeniglutamicibacter psychrophenolicus</name>
    <dbReference type="NCBI Taxonomy" id="257454"/>
    <lineage>
        <taxon>Bacteria</taxon>
        <taxon>Bacillati</taxon>
        <taxon>Actinomycetota</taxon>
        <taxon>Actinomycetes</taxon>
        <taxon>Micrococcales</taxon>
        <taxon>Micrococcaceae</taxon>
        <taxon>Paeniglutamicibacter</taxon>
    </lineage>
</organism>
<dbReference type="Proteomes" id="UP000766570">
    <property type="component" value="Unassembled WGS sequence"/>
</dbReference>
<dbReference type="EMBL" id="JAGIOE010000001">
    <property type="protein sequence ID" value="MBP2372911.1"/>
    <property type="molecule type" value="Genomic_DNA"/>
</dbReference>
<feature type="transmembrane region" description="Helical" evidence="1">
    <location>
        <begin position="17"/>
        <end position="37"/>
    </location>
</feature>
<evidence type="ECO:0000313" key="2">
    <source>
        <dbReference type="EMBL" id="MBP2372911.1"/>
    </source>
</evidence>
<keyword evidence="3" id="KW-1185">Reference proteome</keyword>
<dbReference type="RefSeq" id="WP_209906163.1">
    <property type="nucleotide sequence ID" value="NZ_BAAAMI010000019.1"/>
</dbReference>
<feature type="transmembrane region" description="Helical" evidence="1">
    <location>
        <begin position="57"/>
        <end position="79"/>
    </location>
</feature>
<protein>
    <recommendedName>
        <fullName evidence="4">DUF4383 domain-containing protein</fullName>
    </recommendedName>
</protein>
<comment type="caution">
    <text evidence="2">The sequence shown here is derived from an EMBL/GenBank/DDBJ whole genome shotgun (WGS) entry which is preliminary data.</text>
</comment>
<keyword evidence="1" id="KW-0472">Membrane</keyword>
<proteinExistence type="predicted"/>
<reference evidence="2 3" key="1">
    <citation type="submission" date="2021-03" db="EMBL/GenBank/DDBJ databases">
        <title>Sequencing the genomes of 1000 actinobacteria strains.</title>
        <authorList>
            <person name="Klenk H.-P."/>
        </authorList>
    </citation>
    <scope>NUCLEOTIDE SEQUENCE [LARGE SCALE GENOMIC DNA]</scope>
    <source>
        <strain evidence="2 3">DSM 15454</strain>
    </source>
</reference>
<feature type="transmembrane region" description="Helical" evidence="1">
    <location>
        <begin position="115"/>
        <end position="132"/>
    </location>
</feature>
<evidence type="ECO:0000313" key="3">
    <source>
        <dbReference type="Proteomes" id="UP000766570"/>
    </source>
</evidence>
<evidence type="ECO:0000256" key="1">
    <source>
        <dbReference type="SAM" id="Phobius"/>
    </source>
</evidence>
<sequence length="153" mass="16320">MTAHVQPYKKFKMPFNYVQVVIATFGAVITSIFVYFVSEAAGASMYFSGGLFTHLTFGEIVGFIVLPFAVLGFITFLIGRSRPGFCKIAQWIGVAVAVLSIANAILYAADPASGIGLAVIHLVVGASWYLAVNNSNKKYNEEAAASQGELVAT</sequence>
<gene>
    <name evidence="2" type="ORF">JOF46_000823</name>
</gene>
<keyword evidence="1" id="KW-0812">Transmembrane</keyword>
<dbReference type="Pfam" id="PF19545">
    <property type="entry name" value="DUF6069"/>
    <property type="match status" value="1"/>
</dbReference>
<keyword evidence="1" id="KW-1133">Transmembrane helix</keyword>
<evidence type="ECO:0008006" key="4">
    <source>
        <dbReference type="Google" id="ProtNLM"/>
    </source>
</evidence>